<evidence type="ECO:0000313" key="3">
    <source>
        <dbReference type="Proteomes" id="UP000001194"/>
    </source>
</evidence>
<feature type="region of interest" description="Disordered" evidence="1">
    <location>
        <begin position="509"/>
        <end position="766"/>
    </location>
</feature>
<feature type="compositionally biased region" description="Basic residues" evidence="1">
    <location>
        <begin position="609"/>
        <end position="623"/>
    </location>
</feature>
<feature type="region of interest" description="Disordered" evidence="1">
    <location>
        <begin position="1"/>
        <end position="21"/>
    </location>
</feature>
<proteinExistence type="predicted"/>
<sequence>MPLLQTRQPRPPTPGRKPFSSEESAILRQYLEDFRVKTKEERKKLLMYEVYRLMKAKAPPLLTEEQWKERKTKIKEWFQNHGRCIRMPKFGYVKLISTRYVVAHLRQEQIHEVVTRLAKGTPPGSRVFLAKYQQGLKEVMGGLTDAEKEEYKGLAEEWTNAVPPPDVQRKLNLKHGLGMMREMDKVKQYQLGVFSWSLVGDIDENGQHRSAWLDHNADFGPEGLREFRDMFPEAVGNILEAWVQYLNYIQEFQQGPSDSPAQHCYTRLRQKRKAPHFDLDGGLPVLPLAPEDRAESGDLLKSLIREFMTIHYCLASGKPSVVVPWFCLDEHRNTLWESEMWPEDVKIRDPSKLTVPCCKKILQLWRGRQQTGGASHTFLFSFFIEDKKLSPALHDLSQQGSTPAPSLRNIGSAAAVATPAPNGRVSSNTSSTTRPSSTRPGPTISTADPHMDPIGTTPSGTLIGSPDQPLDPAMVPNAALMTTAMGTPAASTRNMGAVAALATAAANGRASPNASSGAHPAHFTSPMLMDRGLPDDPESDPPVVKKKRKQTARVQSEDYTTDPTTEDETVKRRKGPQKTTRNLALEDAMARNSGEDAVDGAAPILAQKARPKPKRITKQHRRQGPTSAEEQDEAATAILPPKARPKPKRTSKQPRRRGPRSAEEQGNIDGLEDAADPNSRVAAPNLLPKPRPKPKPITKQPPCQDPASVEEQRNIEDALFIRKSTRRRQEKVREAPPAQLRLEKDALKRKGAKRGANDITNAPSRN</sequence>
<accession>B0E383</accession>
<reference evidence="2 3" key="1">
    <citation type="journal article" date="2008" name="Nature">
        <title>The genome of Laccaria bicolor provides insights into mycorrhizal symbiosis.</title>
        <authorList>
            <person name="Martin F."/>
            <person name="Aerts A."/>
            <person name="Ahren D."/>
            <person name="Brun A."/>
            <person name="Danchin E.G.J."/>
            <person name="Duchaussoy F."/>
            <person name="Gibon J."/>
            <person name="Kohler A."/>
            <person name="Lindquist E."/>
            <person name="Pereda V."/>
            <person name="Salamov A."/>
            <person name="Shapiro H.J."/>
            <person name="Wuyts J."/>
            <person name="Blaudez D."/>
            <person name="Buee M."/>
            <person name="Brokstein P."/>
            <person name="Canbaeck B."/>
            <person name="Cohen D."/>
            <person name="Courty P.E."/>
            <person name="Coutinho P.M."/>
            <person name="Delaruelle C."/>
            <person name="Detter J.C."/>
            <person name="Deveau A."/>
            <person name="DiFazio S."/>
            <person name="Duplessis S."/>
            <person name="Fraissinet-Tachet L."/>
            <person name="Lucic E."/>
            <person name="Frey-Klett P."/>
            <person name="Fourrey C."/>
            <person name="Feussner I."/>
            <person name="Gay G."/>
            <person name="Grimwood J."/>
            <person name="Hoegger P.J."/>
            <person name="Jain P."/>
            <person name="Kilaru S."/>
            <person name="Labbe J."/>
            <person name="Lin Y.C."/>
            <person name="Legue V."/>
            <person name="Le Tacon F."/>
            <person name="Marmeisse R."/>
            <person name="Melayah D."/>
            <person name="Montanini B."/>
            <person name="Muratet M."/>
            <person name="Nehls U."/>
            <person name="Niculita-Hirzel H."/>
            <person name="Oudot-Le Secq M.P."/>
            <person name="Peter M."/>
            <person name="Quesneville H."/>
            <person name="Rajashekar B."/>
            <person name="Reich M."/>
            <person name="Rouhier N."/>
            <person name="Schmutz J."/>
            <person name="Yin T."/>
            <person name="Chalot M."/>
            <person name="Henrissat B."/>
            <person name="Kuees U."/>
            <person name="Lucas S."/>
            <person name="Van de Peer Y."/>
            <person name="Podila G.K."/>
            <person name="Polle A."/>
            <person name="Pukkila P.J."/>
            <person name="Richardson P.M."/>
            <person name="Rouze P."/>
            <person name="Sanders I.R."/>
            <person name="Stajich J.E."/>
            <person name="Tunlid A."/>
            <person name="Tuskan G."/>
            <person name="Grigoriev I.V."/>
        </authorList>
    </citation>
    <scope>NUCLEOTIDE SEQUENCE [LARGE SCALE GENOMIC DNA]</scope>
    <source>
        <strain evidence="3">S238N-H82 / ATCC MYA-4686</strain>
    </source>
</reference>
<dbReference type="HOGENOM" id="CLU_029796_0_0_1"/>
<dbReference type="GeneID" id="6086307"/>
<feature type="compositionally biased region" description="Basic and acidic residues" evidence="1">
    <location>
        <begin position="710"/>
        <end position="720"/>
    </location>
</feature>
<evidence type="ECO:0000256" key="1">
    <source>
        <dbReference type="SAM" id="MobiDB-lite"/>
    </source>
</evidence>
<dbReference type="RefSeq" id="XP_001890651.1">
    <property type="nucleotide sequence ID" value="XM_001890616.1"/>
</dbReference>
<dbReference type="OrthoDB" id="3002782at2759"/>
<organism evidence="3">
    <name type="scientific">Laccaria bicolor (strain S238N-H82 / ATCC MYA-4686)</name>
    <name type="common">Bicoloured deceiver</name>
    <name type="synonym">Laccaria laccata var. bicolor</name>
    <dbReference type="NCBI Taxonomy" id="486041"/>
    <lineage>
        <taxon>Eukaryota</taxon>
        <taxon>Fungi</taxon>
        <taxon>Dikarya</taxon>
        <taxon>Basidiomycota</taxon>
        <taxon>Agaricomycotina</taxon>
        <taxon>Agaricomycetes</taxon>
        <taxon>Agaricomycetidae</taxon>
        <taxon>Agaricales</taxon>
        <taxon>Agaricineae</taxon>
        <taxon>Hydnangiaceae</taxon>
        <taxon>Laccaria</taxon>
    </lineage>
</organism>
<dbReference type="Proteomes" id="UP000001194">
    <property type="component" value="Unassembled WGS sequence"/>
</dbReference>
<feature type="compositionally biased region" description="Low complexity" evidence="1">
    <location>
        <begin position="424"/>
        <end position="446"/>
    </location>
</feature>
<name>B0E383_LACBS</name>
<dbReference type="InParanoid" id="B0E383"/>
<protein>
    <submittedName>
        <fullName evidence="2">Predicted protein</fullName>
    </submittedName>
</protein>
<gene>
    <name evidence="2" type="ORF">LACBIDRAFT_297419</name>
</gene>
<feature type="compositionally biased region" description="Basic residues" evidence="1">
    <location>
        <begin position="643"/>
        <end position="659"/>
    </location>
</feature>
<dbReference type="KEGG" id="lbc:LACBIDRAFT_297419"/>
<keyword evidence="3" id="KW-1185">Reference proteome</keyword>
<feature type="region of interest" description="Disordered" evidence="1">
    <location>
        <begin position="417"/>
        <end position="471"/>
    </location>
</feature>
<dbReference type="EMBL" id="DS547212">
    <property type="protein sequence ID" value="EDQ98696.1"/>
    <property type="molecule type" value="Genomic_DNA"/>
</dbReference>
<dbReference type="AlphaFoldDB" id="B0E383"/>
<evidence type="ECO:0000313" key="2">
    <source>
        <dbReference type="EMBL" id="EDQ98696.1"/>
    </source>
</evidence>